<organism evidence="2 3">
    <name type="scientific">Photobacterium ganghwense</name>
    <dbReference type="NCBI Taxonomy" id="320778"/>
    <lineage>
        <taxon>Bacteria</taxon>
        <taxon>Pseudomonadati</taxon>
        <taxon>Pseudomonadota</taxon>
        <taxon>Gammaproteobacteria</taxon>
        <taxon>Vibrionales</taxon>
        <taxon>Vibrionaceae</taxon>
        <taxon>Photobacterium</taxon>
    </lineage>
</organism>
<keyword evidence="3" id="KW-1185">Reference proteome</keyword>
<sequence length="64" mass="7567">MPFCFLFVWWVGIATVIVSWEYQKGIPDTFSIALIFIIKFAGFIYFFSLIPALFLLLDFHKKQK</sequence>
<dbReference type="AlphaFoldDB" id="A0A0J1H5B8"/>
<proteinExistence type="predicted"/>
<dbReference type="Proteomes" id="UP000035909">
    <property type="component" value="Unassembled WGS sequence"/>
</dbReference>
<dbReference type="EMBL" id="LDOU01000019">
    <property type="protein sequence ID" value="KLV06896.1"/>
    <property type="molecule type" value="Genomic_DNA"/>
</dbReference>
<keyword evidence="1" id="KW-0472">Membrane</keyword>
<evidence type="ECO:0000256" key="1">
    <source>
        <dbReference type="SAM" id="Phobius"/>
    </source>
</evidence>
<keyword evidence="1" id="KW-0812">Transmembrane</keyword>
<reference evidence="2 3" key="1">
    <citation type="submission" date="2015-05" db="EMBL/GenBank/DDBJ databases">
        <title>Photobacterium galathea sp. nov.</title>
        <authorList>
            <person name="Machado H."/>
            <person name="Gram L."/>
        </authorList>
    </citation>
    <scope>NUCLEOTIDE SEQUENCE [LARGE SCALE GENOMIC DNA]</scope>
    <source>
        <strain evidence="2 3">DSM 22954</strain>
    </source>
</reference>
<dbReference type="PATRIC" id="fig|320778.3.peg.3994"/>
<feature type="transmembrane region" description="Helical" evidence="1">
    <location>
        <begin position="29"/>
        <end position="57"/>
    </location>
</feature>
<protein>
    <submittedName>
        <fullName evidence="2">Uncharacterized protein</fullName>
    </submittedName>
</protein>
<accession>A0A0J1H5B8</accession>
<evidence type="ECO:0000313" key="3">
    <source>
        <dbReference type="Proteomes" id="UP000035909"/>
    </source>
</evidence>
<keyword evidence="1" id="KW-1133">Transmembrane helix</keyword>
<comment type="caution">
    <text evidence="2">The sequence shown here is derived from an EMBL/GenBank/DDBJ whole genome shotgun (WGS) entry which is preliminary data.</text>
</comment>
<name>A0A0J1H5B8_9GAMM</name>
<gene>
    <name evidence="2" type="ORF">ABT57_18380</name>
</gene>
<evidence type="ECO:0000313" key="2">
    <source>
        <dbReference type="EMBL" id="KLV06896.1"/>
    </source>
</evidence>